<dbReference type="SMART" id="SM00827">
    <property type="entry name" value="PKS_AT"/>
    <property type="match status" value="1"/>
</dbReference>
<dbReference type="Pfam" id="PF00668">
    <property type="entry name" value="Condensation"/>
    <property type="match status" value="2"/>
</dbReference>
<dbReference type="InterPro" id="IPR016039">
    <property type="entry name" value="Thiolase-like"/>
</dbReference>
<feature type="domain" description="Ketosynthase family 3 (KS3)" evidence="10">
    <location>
        <begin position="29"/>
        <end position="448"/>
    </location>
</feature>
<dbReference type="InterPro" id="IPR042099">
    <property type="entry name" value="ANL_N_sf"/>
</dbReference>
<evidence type="ECO:0000259" key="10">
    <source>
        <dbReference type="PROSITE" id="PS52004"/>
    </source>
</evidence>
<dbReference type="InterPro" id="IPR013217">
    <property type="entry name" value="Methyltransf_12"/>
</dbReference>
<dbReference type="PROSITE" id="PS00012">
    <property type="entry name" value="PHOSPHOPANTETHEINE"/>
    <property type="match status" value="1"/>
</dbReference>
<comment type="cofactor">
    <cofactor evidence="1">
        <name>pantetheine 4'-phosphate</name>
        <dbReference type="ChEBI" id="CHEBI:47942"/>
    </cofactor>
</comment>
<dbReference type="InterPro" id="IPR006162">
    <property type="entry name" value="Ppantetheine_attach_site"/>
</dbReference>
<dbReference type="InterPro" id="IPR032821">
    <property type="entry name" value="PKS_assoc"/>
</dbReference>
<dbReference type="GO" id="GO:0004312">
    <property type="term" value="F:fatty acid synthase activity"/>
    <property type="evidence" value="ECO:0007669"/>
    <property type="project" value="TreeGrafter"/>
</dbReference>
<dbReference type="FunFam" id="3.30.559.10:FF:000023">
    <property type="entry name" value="Non-ribosomal peptide synthetase"/>
    <property type="match status" value="1"/>
</dbReference>
<dbReference type="InterPro" id="IPR050091">
    <property type="entry name" value="PKS_NRPS_Biosynth_Enz"/>
</dbReference>
<dbReference type="GO" id="GO:0006633">
    <property type="term" value="P:fatty acid biosynthetic process"/>
    <property type="evidence" value="ECO:0007669"/>
    <property type="project" value="TreeGrafter"/>
</dbReference>
<dbReference type="Proteomes" id="UP000248132">
    <property type="component" value="Unassembled WGS sequence"/>
</dbReference>
<dbReference type="Pfam" id="PF00698">
    <property type="entry name" value="Acyl_transf_1"/>
    <property type="match status" value="1"/>
</dbReference>
<accession>A0A318XMT7</accession>
<dbReference type="SUPFAM" id="SSF56801">
    <property type="entry name" value="Acetyl-CoA synthetase-like"/>
    <property type="match status" value="2"/>
</dbReference>
<dbReference type="SMART" id="SM00825">
    <property type="entry name" value="PKS_KS"/>
    <property type="match status" value="1"/>
</dbReference>
<dbReference type="Pfam" id="PF02801">
    <property type="entry name" value="Ketoacyl-synt_C"/>
    <property type="match status" value="1"/>
</dbReference>
<dbReference type="SUPFAM" id="SSF47336">
    <property type="entry name" value="ACP-like"/>
    <property type="match status" value="2"/>
</dbReference>
<proteinExistence type="inferred from homology"/>
<evidence type="ECO:0000259" key="9">
    <source>
        <dbReference type="PROSITE" id="PS50075"/>
    </source>
</evidence>
<dbReference type="PROSITE" id="PS52004">
    <property type="entry name" value="KS3_2"/>
    <property type="match status" value="1"/>
</dbReference>
<dbReference type="GO" id="GO:0009403">
    <property type="term" value="P:toxin biosynthetic process"/>
    <property type="evidence" value="ECO:0007669"/>
    <property type="project" value="UniProtKB-ARBA"/>
</dbReference>
<dbReference type="CDD" id="cd00833">
    <property type="entry name" value="PKS"/>
    <property type="match status" value="1"/>
</dbReference>
<dbReference type="PROSITE" id="PS00455">
    <property type="entry name" value="AMP_BINDING"/>
    <property type="match status" value="1"/>
</dbReference>
<dbReference type="InterPro" id="IPR009081">
    <property type="entry name" value="PP-bd_ACP"/>
</dbReference>
<dbReference type="SUPFAM" id="SSF53901">
    <property type="entry name" value="Thiolase-like"/>
    <property type="match status" value="1"/>
</dbReference>
<dbReference type="PANTHER" id="PTHR43775:SF37">
    <property type="entry name" value="SI:DKEY-61P9.11"/>
    <property type="match status" value="1"/>
</dbReference>
<dbReference type="PROSITE" id="PS50075">
    <property type="entry name" value="CARRIER"/>
    <property type="match status" value="2"/>
</dbReference>
<dbReference type="InterPro" id="IPR014043">
    <property type="entry name" value="Acyl_transferase_dom"/>
</dbReference>
<dbReference type="SUPFAM" id="SSF52151">
    <property type="entry name" value="FabD/lysophospholipase-like"/>
    <property type="match status" value="1"/>
</dbReference>
<name>A0A318XMT7_9FIRM</name>
<dbReference type="NCBIfam" id="TIGR01733">
    <property type="entry name" value="AA-adenyl-dom"/>
    <property type="match status" value="1"/>
</dbReference>
<dbReference type="Pfam" id="PF00501">
    <property type="entry name" value="AMP-binding"/>
    <property type="match status" value="1"/>
</dbReference>
<dbReference type="Pfam" id="PF00109">
    <property type="entry name" value="ketoacyl-synt"/>
    <property type="match status" value="1"/>
</dbReference>
<dbReference type="Pfam" id="PF16197">
    <property type="entry name" value="KAsynt_C_assoc"/>
    <property type="match status" value="1"/>
</dbReference>
<dbReference type="InterPro" id="IPR020845">
    <property type="entry name" value="AMP-binding_CS"/>
</dbReference>
<organism evidence="11 12">
    <name type="scientific">Ruminiclostridium sufflavum DSM 19573</name>
    <dbReference type="NCBI Taxonomy" id="1121337"/>
    <lineage>
        <taxon>Bacteria</taxon>
        <taxon>Bacillati</taxon>
        <taxon>Bacillota</taxon>
        <taxon>Clostridia</taxon>
        <taxon>Eubacteriales</taxon>
        <taxon>Oscillospiraceae</taxon>
        <taxon>Ruminiclostridium</taxon>
    </lineage>
</organism>
<dbReference type="SUPFAM" id="SSF53335">
    <property type="entry name" value="S-adenosyl-L-methionine-dependent methyltransferases"/>
    <property type="match status" value="1"/>
</dbReference>
<keyword evidence="4" id="KW-0436">Ligase</keyword>
<dbReference type="Gene3D" id="3.30.559.30">
    <property type="entry name" value="Nonribosomal peptide synthetase, condensation domain"/>
    <property type="match status" value="2"/>
</dbReference>
<dbReference type="InterPro" id="IPR016035">
    <property type="entry name" value="Acyl_Trfase/lysoPLipase"/>
</dbReference>
<dbReference type="InterPro" id="IPR029063">
    <property type="entry name" value="SAM-dependent_MTases_sf"/>
</dbReference>
<dbReference type="InterPro" id="IPR014031">
    <property type="entry name" value="Ketoacyl_synth_C"/>
</dbReference>
<dbReference type="Gene3D" id="3.30.300.30">
    <property type="match status" value="2"/>
</dbReference>
<keyword evidence="12" id="KW-1185">Reference proteome</keyword>
<sequence length="3221" mass="364450">MTDKDMIKKSLLEIQRLKKLLYKKENVSYGDIAIIGMACKFPGGIDNISDFWEVISDNRCIIDFPDSRRFESYDCKNKYTEKGGYLKNNVESFDSLLFKISPDEAGCMDPQQKLFLKVCYEALENSGYSATSMKGSNTGIYTGVSLMDYANTLKAYREKNGSSNPKDITGTGFSFLSGRTSYYFGFHGASITIDTACSSSLVAVHEACSGIRNGDCDMALAGGVNIIYSPETTELLSQLNILSPDCTISTFDNRANGTVRGEGCGIVVLKKLDKAQEDGDNILAVIKGSNINQDGASSGLTSPYGPMQESLMKRAWERSGIAEREVDYIEAHGTGTKLGDAIEITSLGNIVSREREEPLYIGTVKTNIGHLEAAAGVAGLIKTVLMINNGTIPAVANFKEPSQNIQWKNYNIKVPYKNIKWERADKKRVAGVSAFGLSGTNAHVVLEEYKEDRPVIQEKAFEEYSVKLSSPTVNGLKKQAKAYKNLFKKFYMSKDISLENIEYSINISKSDYREKAIVNGKNYEELIKSFDMLLDNKIDSCIKYGNESKKIVFMFTGQGSQQAGMFKKLYTENKVFAKYFDECNLYYMLQTSHDLKDIIFQESDFLENTYFTQPALFSVEYSFAKMLMSFGVTPDIMLGHSVGEYVAGCLAGVFSLRDSIKLITERGRLMSNVSGKMAAVFSDREFVRKKIERGYEKLSIAASNSRNQTVITGSSGEIEEFCEEMKAMDIKTSELKVRHPFHSPLMNDAAEEYRKLLGTIKFNMPVIEILSNVTGEKEGAKYTEIGYWISHMLSEVHFYDELMSLKDENAVFVEIGPKGVLTAIAKEIVSAGSKCLFENFSGGKYPNNLLKQLLSELFVNGCEINWRSYYQSLNIKFLLVRVPNYAFDEKVLSIGGMKEQQLTEKSSVLSDYTEKENTVLSSFAETKEFLIKEIVSALGIQEGDFTDKDNLLLYGMDSIVIMKLASSWKDKLNITLTAVELIKNPTLKGWAELLWSAGNAEGEKDGAGAEDIKFVPDKSGQYEKFSLNEVQYAYCIGRNDTVEWGGAGCYAYFEVDLKELDNEKFKGSLQKLVERHPMLRAVISQDGIQKIEQSISLPYTVYNFTEMQGTELHLERIRKEMSSQVLPLGKPMFDIRVTMRSDNLYRIHFGIDFLIADAMSLQIFWNDLYKLYLGEKLPEIEVTYKEYLEYREQKKKTRHYEGCREYWLSRAENFPGRPRLPVRNISDNSSKGKFSRKQHVIDYTAWGKFVRNAAKFKLTPSAAMLGLYSEVLSAWGGEKRFGVMLTVFERENVHPQINDVVGDFTKLMLVDAEREHVPVKDNAFRLQAKMQECMQYNDYSAVDFVREINKKQGDAIYPIVFTSAIGINSWENSSNCFYENLGFSMSSTPQVWLDFQLFSQHRGIVISWDANESVFCDNVVNDMFDRYCELVLMASEAEAFWETCLEDMRPHKQAEVHARVNDTYKENCGSMLLFENIEENAVKYPHKTAVVFEGREYSYSRLAYEARRISALLIENGVGQNTFVAVQMKKSFEQIAAVIGITRLGAAYVPVLYNQPIERTEAVLRKSGANIIFTDESLKNGFGKEISVITAEMKSDKTDECSHQVSPESLAYVIFTSGSTGTPKGVCINHFEAMNTIYDVNRKYAVDSQSVILGLSSLSFDLSVYDVFGVLSAGGTLVLPGEDDKTNPGAWFEMSEQMHLTLWNSVPALLELYLDWLIRHKKKDCSIRRVILSGDWIPLHILEKVNRVMPAAKLTSMGGATEASIWSNYFDVEKIERDWVSVPYGYPLANQGYYILDEFGRPCPDWVEGRLHIYGSGVAEGYLKERELTENAFTINSLSGKRMYNTGDFGRYMNNGIIEFLGRKDAQVKINGFRVELGEIENQIISTGLVSDSVAAFYKKSENEKYLLAYYTPIEIASEHTEDLSRVAKKAKEASGQLPQNISPQEFRKISDSMESMSLGIMINTFLNMKVLTSENPVLSVNELVSKGLAAEKYKKLLTQWADSLVKHGYIEKTGMNYRPKTKLEFVDIDAILKETNSYEHVSYWADSLEFLVLCNKSILEILRADVNPLAILFQEGTTSRAENFYRYNPVASYNNNIVAQAIAEYVSQYDSDHTVRVLEFGAGTGGTTAEILSRIAGRNLKYTYTDLSTFFTTKARNMFKEYDFVDYGLYNIDNYPVTQGYDYGKYDIIIGANVLHDAKILNTTLQYLRSLLTNQGMLVILELTTNKLFYKVSIGLIEGFSGYEDERVAVNEPLLSVEQWREKLLENKFSSIYSYPEKGSPAGNFEQNVILCCAGNNLRYESQDLIKEKIRHKLPSYMLPYKIYPISSIPLNSNAKVNRSLLPIPDFNNLDIELVSPENPTEEALCNIFAEVLEIDRIGTNQDLFQIGGDSLKAIQIVSKLQEQGFNATLADIYGNPEIKRLSSFLINNSENKSLGDISRYSAEPVRTREKYDLNSIQQAYLMGRSKDFDLGNISCHYYVEIETKLDIARLQESLNKVVKHQPALRSVVYSNGYQQVLDEVPEYIIEVTDISDLSDFQKQMRIMKYRNEVSHDIFELGKWPMFRFKAIKTGEGIYLLVADIDVMIADAASFYIMGKELTYYYNNKMKLPEFKFEFSDYLRSLNNYKKTGLYEQDRQYWQGRLKDFPDSVQLPVKNSVKNIKSPRFKRLSKIFGKKHWERLKKVSAQYGITPAATICCAYCKVLAYFCNKERFAVNVTIFNRYNFYEDIENIMGDFTSTMLLDANMKAGLDFWGQAAEMQKVFAEGMDHRNYDGIDFMKDLSLNREARSQTIVPVIFTCAIFDKDVKGWKEIGDLKYAVSQTSQVLLDNQITVLDGELTVAWDYVENVLDSEVINDMYSSYISLLDDICCGVEIIKPFCEAAEKLYKHTDDIQELLSLEKLLLARFDSQSVAVVDNGKRYTYEQLNKESNRVACKLIKMGCTGKKAGISSSDGYISIAGILGILKAGNTCVLGESTGMEDLFLGKEELLPALRDTSLSVQDFDVRPSEELFVIGKSAVTKGYLTGIINEINNDLNVSEEDKILLVKGDNSFRTVYAIFGAVARKSVIQIADEINFDLIKNLEVSVLNMTCEEAEKIDSKGKLNNVRHILISGRTVAAGLLERLREMCVNSGMTVMTESDSSLWLLKNHVTVIRERKIIQGGYVMAGIKSQVLNYEREICPVNVKGGLFYEKYDTGRKQYTLLDSGMEAVMRKDGYIEIFEE</sequence>
<evidence type="ECO:0000313" key="11">
    <source>
        <dbReference type="EMBL" id="PYG89177.1"/>
    </source>
</evidence>
<dbReference type="Gene3D" id="3.30.559.10">
    <property type="entry name" value="Chloramphenicol acetyltransferase-like domain"/>
    <property type="match status" value="2"/>
</dbReference>
<dbReference type="OrthoDB" id="51171at2"/>
<dbReference type="Gene3D" id="3.40.50.12780">
    <property type="entry name" value="N-terminal domain of ligase-like"/>
    <property type="match status" value="2"/>
</dbReference>
<dbReference type="EMBL" id="QKMR01000004">
    <property type="protein sequence ID" value="PYG89177.1"/>
    <property type="molecule type" value="Genomic_DNA"/>
</dbReference>
<dbReference type="PANTHER" id="PTHR43775">
    <property type="entry name" value="FATTY ACID SYNTHASE"/>
    <property type="match status" value="1"/>
</dbReference>
<keyword evidence="7" id="KW-0511">Multifunctional enzyme</keyword>
<gene>
    <name evidence="11" type="ORF">LY28_01000</name>
</gene>
<evidence type="ECO:0000256" key="5">
    <source>
        <dbReference type="ARBA" id="ARBA00022679"/>
    </source>
</evidence>
<protein>
    <submittedName>
        <fullName evidence="11">Amino acid adenylation domain-containing protein</fullName>
    </submittedName>
</protein>
<dbReference type="InterPro" id="IPR045851">
    <property type="entry name" value="AMP-bd_C_sf"/>
</dbReference>
<dbReference type="InterPro" id="IPR020841">
    <property type="entry name" value="PKS_Beta-ketoAc_synthase_dom"/>
</dbReference>
<evidence type="ECO:0000256" key="2">
    <source>
        <dbReference type="ARBA" id="ARBA00022450"/>
    </source>
</evidence>
<evidence type="ECO:0000256" key="7">
    <source>
        <dbReference type="ARBA" id="ARBA00023268"/>
    </source>
</evidence>
<dbReference type="InterPro" id="IPR023213">
    <property type="entry name" value="CAT-like_dom_sf"/>
</dbReference>
<evidence type="ECO:0000313" key="12">
    <source>
        <dbReference type="Proteomes" id="UP000248132"/>
    </source>
</evidence>
<dbReference type="InterPro" id="IPR036736">
    <property type="entry name" value="ACP-like_sf"/>
</dbReference>
<reference evidence="11 12" key="1">
    <citation type="submission" date="2018-06" db="EMBL/GenBank/DDBJ databases">
        <title>Genomic Encyclopedia of Type Strains, Phase I: the one thousand microbial genomes (KMG-I) project.</title>
        <authorList>
            <person name="Kyrpides N."/>
        </authorList>
    </citation>
    <scope>NUCLEOTIDE SEQUENCE [LARGE SCALE GENOMIC DNA]</scope>
    <source>
        <strain evidence="11 12">DSM 19573</strain>
    </source>
</reference>
<dbReference type="InterPro" id="IPR010071">
    <property type="entry name" value="AA_adenyl_dom"/>
</dbReference>
<dbReference type="CDD" id="cd19535">
    <property type="entry name" value="Cyc_NRPS"/>
    <property type="match status" value="2"/>
</dbReference>
<dbReference type="InterPro" id="IPR057737">
    <property type="entry name" value="Condensation_MtbB-like"/>
</dbReference>
<dbReference type="Pfam" id="PF00550">
    <property type="entry name" value="PP-binding"/>
    <property type="match status" value="2"/>
</dbReference>
<feature type="domain" description="Carrier" evidence="9">
    <location>
        <begin position="2357"/>
        <end position="2431"/>
    </location>
</feature>
<dbReference type="Pfam" id="PF08242">
    <property type="entry name" value="Methyltransf_12"/>
    <property type="match status" value="1"/>
</dbReference>
<dbReference type="Gene3D" id="1.10.1200.10">
    <property type="entry name" value="ACP-like"/>
    <property type="match status" value="2"/>
</dbReference>
<dbReference type="SUPFAM" id="SSF52777">
    <property type="entry name" value="CoA-dependent acyltransferases"/>
    <property type="match status" value="4"/>
</dbReference>
<keyword evidence="6" id="KW-0677">Repeat</keyword>
<dbReference type="InterPro" id="IPR000873">
    <property type="entry name" value="AMP-dep_synth/lig_dom"/>
</dbReference>
<dbReference type="RefSeq" id="WP_110461059.1">
    <property type="nucleotide sequence ID" value="NZ_QKMR01000004.1"/>
</dbReference>
<dbReference type="Gene3D" id="3.40.47.10">
    <property type="match status" value="1"/>
</dbReference>
<keyword evidence="5" id="KW-0808">Transferase</keyword>
<keyword evidence="2" id="KW-0596">Phosphopantetheine</keyword>
<dbReference type="InterPro" id="IPR001227">
    <property type="entry name" value="Ac_transferase_dom_sf"/>
</dbReference>
<dbReference type="InterPro" id="IPR001242">
    <property type="entry name" value="Condensation_dom"/>
</dbReference>
<comment type="similarity">
    <text evidence="8">In the C-terminal section; belongs to the NRP synthetase family.</text>
</comment>
<dbReference type="Gene3D" id="3.40.50.150">
    <property type="entry name" value="Vaccinia Virus protein VP39"/>
    <property type="match status" value="1"/>
</dbReference>
<dbReference type="SUPFAM" id="SSF55048">
    <property type="entry name" value="Probable ACP-binding domain of malonyl-CoA ACP transacylase"/>
    <property type="match status" value="1"/>
</dbReference>
<feature type="domain" description="Carrier" evidence="9">
    <location>
        <begin position="921"/>
        <end position="998"/>
    </location>
</feature>
<evidence type="ECO:0000256" key="1">
    <source>
        <dbReference type="ARBA" id="ARBA00001957"/>
    </source>
</evidence>
<dbReference type="Gene3D" id="3.30.70.3290">
    <property type="match status" value="1"/>
</dbReference>
<dbReference type="InterPro" id="IPR016036">
    <property type="entry name" value="Malonyl_transacylase_ACP-bd"/>
</dbReference>
<evidence type="ECO:0000256" key="8">
    <source>
        <dbReference type="ARBA" id="ARBA00029443"/>
    </source>
</evidence>
<comment type="caution">
    <text evidence="11">The sequence shown here is derived from an EMBL/GenBank/DDBJ whole genome shotgun (WGS) entry which is preliminary data.</text>
</comment>
<keyword evidence="3" id="KW-0597">Phosphoprotein</keyword>
<evidence type="ECO:0000256" key="4">
    <source>
        <dbReference type="ARBA" id="ARBA00022598"/>
    </source>
</evidence>
<dbReference type="InterPro" id="IPR014030">
    <property type="entry name" value="Ketoacyl_synth_N"/>
</dbReference>
<dbReference type="Gene3D" id="3.40.366.10">
    <property type="entry name" value="Malonyl-Coenzyme A Acyl Carrier Protein, domain 2"/>
    <property type="match status" value="1"/>
</dbReference>
<evidence type="ECO:0000256" key="6">
    <source>
        <dbReference type="ARBA" id="ARBA00022737"/>
    </source>
</evidence>
<evidence type="ECO:0000256" key="3">
    <source>
        <dbReference type="ARBA" id="ARBA00022553"/>
    </source>
</evidence>